<sequence length="542" mass="56782">MPVSVGQVLATPAVQAGHPEVLCAADRVDRTVRWVHVFEGPDPTGLLSGGELLLTTLIALPDDPGEQRGYVRALVDAGAVALVIELGRRFAKVPDVMVAEAADAELPVIALHKVVKFVTITEAVHAQIVDEQHDLLTFARQVHEAFTAFGVEGADAQTIVDRTAAMAGAAVVLEDLGHEAVAHALAGASASEVLRDWSARSRLAAEGAGTRAAPEQGWLVTDVGPRQGVWGRLVLVGSPAVPEPAAQMLLERAAQALAVARLLERDVASVRARAHARLLGELLHARGGVEEDLRAAAGALGLAPASRYLAVCLAPVGPAAERDGSAHGSGILAAPQRDQELAETVVAAAATARLSALVAPIEDGVVGALVALTGKLTETTTLDRLARALDGTPVRHVRATVRERDGLVRAGADLAEAAYVARAAALMPERQRPAYYRITDIGIRGLLMLLGDDARVTAFAERELQALLVHDAKHGEGLVDVLRQYLEAGGNIAALARASHLSRQALYARLRSIERVLGADLADAETRTGLHVALLAKDVAAR</sequence>
<evidence type="ECO:0000259" key="3">
    <source>
        <dbReference type="Pfam" id="PF13556"/>
    </source>
</evidence>
<organism evidence="5 6">
    <name type="scientific">Georgenia thermotolerans</name>
    <dbReference type="NCBI Taxonomy" id="527326"/>
    <lineage>
        <taxon>Bacteria</taxon>
        <taxon>Bacillati</taxon>
        <taxon>Actinomycetota</taxon>
        <taxon>Actinomycetes</taxon>
        <taxon>Micrococcales</taxon>
        <taxon>Bogoriellaceae</taxon>
        <taxon>Georgenia</taxon>
    </lineage>
</organism>
<gene>
    <name evidence="5" type="ORF">GB883_04895</name>
</gene>
<dbReference type="Pfam" id="PF17853">
    <property type="entry name" value="GGDEF_2"/>
    <property type="match status" value="1"/>
</dbReference>
<dbReference type="InterPro" id="IPR025736">
    <property type="entry name" value="PucR_C-HTH_dom"/>
</dbReference>
<dbReference type="Pfam" id="PF13556">
    <property type="entry name" value="HTH_30"/>
    <property type="match status" value="1"/>
</dbReference>
<dbReference type="OrthoDB" id="2973014at2"/>
<dbReference type="InterPro" id="IPR012914">
    <property type="entry name" value="PucR_dom"/>
</dbReference>
<proteinExistence type="inferred from homology"/>
<dbReference type="PANTHER" id="PTHR33744:SF1">
    <property type="entry name" value="DNA-BINDING TRANSCRIPTIONAL ACTIVATOR ADER"/>
    <property type="match status" value="1"/>
</dbReference>
<protein>
    <submittedName>
        <fullName evidence="5">PucR family transcriptional regulator</fullName>
    </submittedName>
</protein>
<dbReference type="InterPro" id="IPR042070">
    <property type="entry name" value="PucR_C-HTH_sf"/>
</dbReference>
<dbReference type="EMBL" id="WHJE01000013">
    <property type="protein sequence ID" value="KAE8765271.1"/>
    <property type="molecule type" value="Genomic_DNA"/>
</dbReference>
<evidence type="ECO:0000259" key="2">
    <source>
        <dbReference type="Pfam" id="PF07905"/>
    </source>
</evidence>
<reference evidence="5 6" key="1">
    <citation type="submission" date="2019-10" db="EMBL/GenBank/DDBJ databases">
        <title>Georgenia wutianyii sp. nov. and Georgenia yuyongxinii sp. nov. isolated from plateau pika (Ochotona curzoniae) in the Qinghai-Tibet plateau of China.</title>
        <authorList>
            <person name="Tian Z."/>
        </authorList>
    </citation>
    <scope>NUCLEOTIDE SEQUENCE [LARGE SCALE GENOMIC DNA]</scope>
    <source>
        <strain evidence="5 6">DSM 21501</strain>
    </source>
</reference>
<dbReference type="InterPro" id="IPR041522">
    <property type="entry name" value="CdaR_GGDEF"/>
</dbReference>
<dbReference type="Gene3D" id="1.10.10.2840">
    <property type="entry name" value="PucR C-terminal helix-turn-helix domain"/>
    <property type="match status" value="1"/>
</dbReference>
<keyword evidence="6" id="KW-1185">Reference proteome</keyword>
<name>A0A7J5USP5_9MICO</name>
<dbReference type="RefSeq" id="WP_152201465.1">
    <property type="nucleotide sequence ID" value="NZ_VUKF01000007.1"/>
</dbReference>
<evidence type="ECO:0000256" key="1">
    <source>
        <dbReference type="ARBA" id="ARBA00006754"/>
    </source>
</evidence>
<dbReference type="InterPro" id="IPR051448">
    <property type="entry name" value="CdaR-like_regulators"/>
</dbReference>
<feature type="domain" description="PucR C-terminal helix-turn-helix" evidence="3">
    <location>
        <begin position="478"/>
        <end position="536"/>
    </location>
</feature>
<evidence type="ECO:0000259" key="4">
    <source>
        <dbReference type="Pfam" id="PF17853"/>
    </source>
</evidence>
<dbReference type="Pfam" id="PF07905">
    <property type="entry name" value="PucR"/>
    <property type="match status" value="1"/>
</dbReference>
<comment type="caution">
    <text evidence="5">The sequence shown here is derived from an EMBL/GenBank/DDBJ whole genome shotgun (WGS) entry which is preliminary data.</text>
</comment>
<dbReference type="PANTHER" id="PTHR33744">
    <property type="entry name" value="CARBOHYDRATE DIACID REGULATOR"/>
    <property type="match status" value="1"/>
</dbReference>
<dbReference type="AlphaFoldDB" id="A0A7J5USP5"/>
<dbReference type="Proteomes" id="UP000451860">
    <property type="component" value="Unassembled WGS sequence"/>
</dbReference>
<evidence type="ECO:0000313" key="5">
    <source>
        <dbReference type="EMBL" id="KAE8765271.1"/>
    </source>
</evidence>
<feature type="domain" description="Purine catabolism PurC-like" evidence="2">
    <location>
        <begin position="7"/>
        <end position="128"/>
    </location>
</feature>
<accession>A0A7J5USP5</accession>
<evidence type="ECO:0000313" key="6">
    <source>
        <dbReference type="Proteomes" id="UP000451860"/>
    </source>
</evidence>
<comment type="similarity">
    <text evidence="1">Belongs to the CdaR family.</text>
</comment>
<feature type="domain" description="CdaR GGDEF-like" evidence="4">
    <location>
        <begin position="287"/>
        <end position="395"/>
    </location>
</feature>